<dbReference type="PANTHER" id="PTHR43027:SF1">
    <property type="entry name" value="DOXORUBICIN RESISTANCE ABC TRANSPORTER PERMEASE PROTEIN DRRC-RELATED"/>
    <property type="match status" value="1"/>
</dbReference>
<dbReference type="AlphaFoldDB" id="A0AAC8UXP6"/>
<proteinExistence type="predicted"/>
<evidence type="ECO:0000256" key="5">
    <source>
        <dbReference type="SAM" id="Phobius"/>
    </source>
</evidence>
<protein>
    <recommendedName>
        <fullName evidence="6">ABC-2 type transporter transmembrane domain-containing protein</fullName>
    </recommendedName>
</protein>
<keyword evidence="2 5" id="KW-0812">Transmembrane</keyword>
<dbReference type="InterPro" id="IPR013525">
    <property type="entry name" value="ABC2_TM"/>
</dbReference>
<evidence type="ECO:0000313" key="8">
    <source>
        <dbReference type="Proteomes" id="UP000036000"/>
    </source>
</evidence>
<dbReference type="InterPro" id="IPR052902">
    <property type="entry name" value="ABC-2_transporter"/>
</dbReference>
<gene>
    <name evidence="7" type="ORF">ABN16_13175</name>
</gene>
<sequence length="362" mass="39823">MNRVMIKRNLVSDLRNPASYLYYLVLPISLMFLLGAILQGSFGSQATTPEKVRVQVVIQRPHSEKGRLVKQTLQHTKMAGLSFTQRSSVAQAKQRVRQQKNTAAVIVGQRVQVLTATGFTDYQVALLKGVLVEVFQSVALTQTALTFNGRVLPPSQLKKTVVVQDRQGLKPAASSYQYYAIAMTGMFILYFAEIGIDTFAQGRRKRTLPRELIAPISRQQIINSTVLGHAIFGGLTVLVSMVLTQVLFKVPWQQAFGFSFLNIVSLMLLFLVLGLFLETVGQGVGVGITQVIIQLAAFLGGGYFPVSDGMLRFSPLGWVMSPLRSALWTENPLNWSGVGLNLGLAVGLFVAMSVILNKREVF</sequence>
<organism evidence="7 8">
    <name type="scientific">Levilactobacillus koreensis</name>
    <dbReference type="NCBI Taxonomy" id="637971"/>
    <lineage>
        <taxon>Bacteria</taxon>
        <taxon>Bacillati</taxon>
        <taxon>Bacillota</taxon>
        <taxon>Bacilli</taxon>
        <taxon>Lactobacillales</taxon>
        <taxon>Lactobacillaceae</taxon>
        <taxon>Levilactobacillus</taxon>
    </lineage>
</organism>
<accession>A0AAC8UXP6</accession>
<dbReference type="RefSeq" id="WP_048736152.1">
    <property type="nucleotide sequence ID" value="NZ_CP012033.1"/>
</dbReference>
<dbReference type="GO" id="GO:0016020">
    <property type="term" value="C:membrane"/>
    <property type="evidence" value="ECO:0007669"/>
    <property type="project" value="UniProtKB-SubCell"/>
</dbReference>
<feature type="transmembrane region" description="Helical" evidence="5">
    <location>
        <begin position="178"/>
        <end position="200"/>
    </location>
</feature>
<evidence type="ECO:0000259" key="6">
    <source>
        <dbReference type="Pfam" id="PF12698"/>
    </source>
</evidence>
<keyword evidence="8" id="KW-1185">Reference proteome</keyword>
<dbReference type="PANTHER" id="PTHR43027">
    <property type="entry name" value="DOXORUBICIN RESISTANCE ABC TRANSPORTER PERMEASE PROTEIN DRRC-RELATED"/>
    <property type="match status" value="1"/>
</dbReference>
<evidence type="ECO:0000256" key="1">
    <source>
        <dbReference type="ARBA" id="ARBA00004141"/>
    </source>
</evidence>
<keyword evidence="4 5" id="KW-0472">Membrane</keyword>
<dbReference type="KEGG" id="lko:ABN16_13175"/>
<dbReference type="GO" id="GO:0140359">
    <property type="term" value="F:ABC-type transporter activity"/>
    <property type="evidence" value="ECO:0007669"/>
    <property type="project" value="InterPro"/>
</dbReference>
<evidence type="ECO:0000313" key="7">
    <source>
        <dbReference type="EMBL" id="AKP65867.1"/>
    </source>
</evidence>
<reference evidence="7 8" key="1">
    <citation type="submission" date="2015-07" db="EMBL/GenBank/DDBJ databases">
        <title>Lactobacillus korensis/26-25/ whole genome sequencing.</title>
        <authorList>
            <person name="Kim M.K."/>
            <person name="Im W.-T."/>
            <person name="Srinivasan S."/>
            <person name="Lee J.-J."/>
        </authorList>
    </citation>
    <scope>NUCLEOTIDE SEQUENCE [LARGE SCALE GENOMIC DNA]</scope>
    <source>
        <strain evidence="7 8">26-25</strain>
    </source>
</reference>
<name>A0AAC8UXP6_9LACO</name>
<feature type="domain" description="ABC-2 type transporter transmembrane" evidence="6">
    <location>
        <begin position="20"/>
        <end position="327"/>
    </location>
</feature>
<evidence type="ECO:0000256" key="2">
    <source>
        <dbReference type="ARBA" id="ARBA00022692"/>
    </source>
</evidence>
<dbReference type="Proteomes" id="UP000036000">
    <property type="component" value="Chromosome"/>
</dbReference>
<feature type="transmembrane region" description="Helical" evidence="5">
    <location>
        <begin position="255"/>
        <end position="277"/>
    </location>
</feature>
<dbReference type="Pfam" id="PF12698">
    <property type="entry name" value="ABC2_membrane_3"/>
    <property type="match status" value="1"/>
</dbReference>
<feature type="transmembrane region" description="Helical" evidence="5">
    <location>
        <begin position="20"/>
        <end position="42"/>
    </location>
</feature>
<feature type="transmembrane region" description="Helical" evidence="5">
    <location>
        <begin position="221"/>
        <end position="243"/>
    </location>
</feature>
<feature type="transmembrane region" description="Helical" evidence="5">
    <location>
        <begin position="284"/>
        <end position="306"/>
    </location>
</feature>
<evidence type="ECO:0000256" key="3">
    <source>
        <dbReference type="ARBA" id="ARBA00022989"/>
    </source>
</evidence>
<dbReference type="EMBL" id="CP012033">
    <property type="protein sequence ID" value="AKP65867.1"/>
    <property type="molecule type" value="Genomic_DNA"/>
</dbReference>
<feature type="transmembrane region" description="Helical" evidence="5">
    <location>
        <begin position="333"/>
        <end position="356"/>
    </location>
</feature>
<keyword evidence="3 5" id="KW-1133">Transmembrane helix</keyword>
<evidence type="ECO:0000256" key="4">
    <source>
        <dbReference type="ARBA" id="ARBA00023136"/>
    </source>
</evidence>
<comment type="subcellular location">
    <subcellularLocation>
        <location evidence="1">Membrane</location>
        <topology evidence="1">Multi-pass membrane protein</topology>
    </subcellularLocation>
</comment>